<protein>
    <submittedName>
        <fullName evidence="2">DUF4105 domain-containing protein</fullName>
    </submittedName>
</protein>
<evidence type="ECO:0000259" key="1">
    <source>
        <dbReference type="Pfam" id="PF13387"/>
    </source>
</evidence>
<sequence>MQFITSVRIFICLLLVSQVTIGADIAFKHLDRNERDQFLALTNWKRYARMVRVNGDLRRQVFYRSLRENNKYESPKEEFNSFVSEFYQNTNFKCNNLATYEFFVDITGERIFESQVCDNHFSTFIPVATGYKEISFYKNRVLKISYLMASNGESAMSRFGHSMFYVRACKKNIDNCPLKYQTEFILGVVADVDDLAPGLLKGIFGGYATKIDFMTLAQVKQKYNYDEFRDLYQYDLKLTQREIHRFTSHALRLYEEKDMGDYKFFSANCATESYKILRATLDLNKLRSRPLTPKGLLKDLKEDDLVNDEMTRQFKEKSKKVNGYLAHLGLKTFEDYYNLPVEQRYQIAANISKEDMRFTKASYIFLEKMALIRLQENLATLALKSGDKGLRVKFEELANRYKDWARENKKRARLGLSPIKSDVIGEMNQFYLTHYKEEVTNIAVMANNIIKARKSFK</sequence>
<dbReference type="EMBL" id="QDKL01000003">
    <property type="protein sequence ID" value="RZF20578.1"/>
    <property type="molecule type" value="Genomic_DNA"/>
</dbReference>
<dbReference type="Pfam" id="PF13387">
    <property type="entry name" value="Lnb_N"/>
    <property type="match status" value="1"/>
</dbReference>
<dbReference type="InterPro" id="IPR025178">
    <property type="entry name" value="Lnb_N"/>
</dbReference>
<dbReference type="Proteomes" id="UP000443582">
    <property type="component" value="Unassembled WGS sequence"/>
</dbReference>
<keyword evidence="3" id="KW-1185">Reference proteome</keyword>
<gene>
    <name evidence="2" type="ORF">DAY19_11375</name>
</gene>
<dbReference type="RefSeq" id="WP_115362530.1">
    <property type="nucleotide sequence ID" value="NZ_QDKL01000003.1"/>
</dbReference>
<accession>A0ABY0IC86</accession>
<reference evidence="3" key="1">
    <citation type="journal article" date="2019" name="Int. J. Syst. Evol. Microbiol.">
        <title>Halobacteriovorax valvorus sp. nov., a novel prokaryotic predator isolated from coastal seawater of China.</title>
        <authorList>
            <person name="Chen M.-X."/>
        </authorList>
    </citation>
    <scope>NUCLEOTIDE SEQUENCE [LARGE SCALE GENOMIC DNA]</scope>
    <source>
        <strain evidence="3">BL9</strain>
    </source>
</reference>
<evidence type="ECO:0000313" key="3">
    <source>
        <dbReference type="Proteomes" id="UP000443582"/>
    </source>
</evidence>
<evidence type="ECO:0000313" key="2">
    <source>
        <dbReference type="EMBL" id="RZF20578.1"/>
    </source>
</evidence>
<comment type="caution">
    <text evidence="2">The sequence shown here is derived from an EMBL/GenBank/DDBJ whole genome shotgun (WGS) entry which is preliminary data.</text>
</comment>
<organism evidence="2 3">
    <name type="scientific">Halobacteriovorax vibrionivorans</name>
    <dbReference type="NCBI Taxonomy" id="2152716"/>
    <lineage>
        <taxon>Bacteria</taxon>
        <taxon>Pseudomonadati</taxon>
        <taxon>Bdellovibrionota</taxon>
        <taxon>Bacteriovoracia</taxon>
        <taxon>Bacteriovoracales</taxon>
        <taxon>Halobacteriovoraceae</taxon>
        <taxon>Halobacteriovorax</taxon>
    </lineage>
</organism>
<feature type="domain" description="Lnb N-terminal periplasmic" evidence="1">
    <location>
        <begin position="137"/>
        <end position="292"/>
    </location>
</feature>
<name>A0ABY0IC86_9BACT</name>
<proteinExistence type="predicted"/>